<accession>A0AAN8ZEK4</accession>
<sequence>MYQIKFKSNEQDNRYKKFRNKDLSLFWYRYDAIFSDIVAIGHRARALGQTYTTNQSLKNGSDLLLDDINEGKKGYEVEDHDIEGTDKSDDSQSDVQNIKGLDNTFIGNERLFPPTFNAKEKESASNETRCCQAFRMTKIVFIDFYQDLQHNYGLNPIRGMSIYEEVGIFLMICAHGVGNCPILEMFNHSGETIHRHFYRVLGVNYIGAIDGTHIKARLPRGEEIPYIGCKSYPMQNVLAIVDFNMQDRKERCMTIESSEKLYGKIFAITMKIFAVQEQDNCVNLVGSKKSLIFYIYLI</sequence>
<keyword evidence="3" id="KW-1185">Reference proteome</keyword>
<gene>
    <name evidence="2" type="ORF">RJ641_031397</name>
</gene>
<protein>
    <recommendedName>
        <fullName evidence="1">DUF8040 domain-containing protein</fullName>
    </recommendedName>
</protein>
<organism evidence="2 3">
    <name type="scientific">Dillenia turbinata</name>
    <dbReference type="NCBI Taxonomy" id="194707"/>
    <lineage>
        <taxon>Eukaryota</taxon>
        <taxon>Viridiplantae</taxon>
        <taxon>Streptophyta</taxon>
        <taxon>Embryophyta</taxon>
        <taxon>Tracheophyta</taxon>
        <taxon>Spermatophyta</taxon>
        <taxon>Magnoliopsida</taxon>
        <taxon>eudicotyledons</taxon>
        <taxon>Gunneridae</taxon>
        <taxon>Pentapetalae</taxon>
        <taxon>Dilleniales</taxon>
        <taxon>Dilleniaceae</taxon>
        <taxon>Dillenia</taxon>
    </lineage>
</organism>
<dbReference type="PANTHER" id="PTHR22930:SF221">
    <property type="entry name" value="NUCLEASE HARBI1"/>
    <property type="match status" value="1"/>
</dbReference>
<dbReference type="InterPro" id="IPR045249">
    <property type="entry name" value="HARBI1-like"/>
</dbReference>
<evidence type="ECO:0000259" key="1">
    <source>
        <dbReference type="Pfam" id="PF26138"/>
    </source>
</evidence>
<reference evidence="2 3" key="1">
    <citation type="submission" date="2023-12" db="EMBL/GenBank/DDBJ databases">
        <title>A high-quality genome assembly for Dillenia turbinata (Dilleniales).</title>
        <authorList>
            <person name="Chanderbali A."/>
        </authorList>
    </citation>
    <scope>NUCLEOTIDE SEQUENCE [LARGE SCALE GENOMIC DNA]</scope>
    <source>
        <strain evidence="2">LSX21</strain>
        <tissue evidence="2">Leaf</tissue>
    </source>
</reference>
<dbReference type="Pfam" id="PF26138">
    <property type="entry name" value="DUF8040"/>
    <property type="match status" value="1"/>
</dbReference>
<dbReference type="EMBL" id="JBAMMX010000006">
    <property type="protein sequence ID" value="KAK6937889.1"/>
    <property type="molecule type" value="Genomic_DNA"/>
</dbReference>
<dbReference type="Proteomes" id="UP001370490">
    <property type="component" value="Unassembled WGS sequence"/>
</dbReference>
<dbReference type="InterPro" id="IPR058353">
    <property type="entry name" value="DUF8040"/>
</dbReference>
<evidence type="ECO:0000313" key="3">
    <source>
        <dbReference type="Proteomes" id="UP001370490"/>
    </source>
</evidence>
<comment type="caution">
    <text evidence="2">The sequence shown here is derived from an EMBL/GenBank/DDBJ whole genome shotgun (WGS) entry which is preliminary data.</text>
</comment>
<evidence type="ECO:0000313" key="2">
    <source>
        <dbReference type="EMBL" id="KAK6937889.1"/>
    </source>
</evidence>
<feature type="domain" description="DUF8040" evidence="1">
    <location>
        <begin position="125"/>
        <end position="202"/>
    </location>
</feature>
<dbReference type="AlphaFoldDB" id="A0AAN8ZEK4"/>
<name>A0AAN8ZEK4_9MAGN</name>
<proteinExistence type="predicted"/>
<dbReference type="PANTHER" id="PTHR22930">
    <property type="match status" value="1"/>
</dbReference>